<feature type="domain" description="TNase-like" evidence="1">
    <location>
        <begin position="61"/>
        <end position="181"/>
    </location>
</feature>
<gene>
    <name evidence="2" type="ORF">G3A50_21735</name>
</gene>
<sequence>MKLFWRIRRTMRPLQLTMLFVAGLLVVAQYDWSGTATRAGKKAATPAPTAMPREIMGRATVIDGDTLAIAGQHARIRLFGIDAPESTQPCFNEQGRRYPCGSRATAFLSQLVGRGGNVVCRPLDVDSYQRLVAECDTAAGISLNHEMVRAGWAIDYVRYSGGRYSVEQRDAQIARRGLWAGTFDAPAQWRQQISR</sequence>
<keyword evidence="2" id="KW-0614">Plasmid</keyword>
<name>A0A6P1YY32_9HYPH</name>
<reference evidence="2 3" key="1">
    <citation type="submission" date="2020-02" db="EMBL/GenBank/DDBJ databases">
        <authorList>
            <person name="Li G."/>
        </authorList>
    </citation>
    <scope>NUCLEOTIDE SEQUENCE [LARGE SCALE GENOMIC DNA]</scope>
    <source>
        <strain evidence="2 3">DSM 102029</strain>
        <plasmid evidence="3">plgm</plasmid>
    </source>
</reference>
<dbReference type="PROSITE" id="PS50830">
    <property type="entry name" value="TNASE_3"/>
    <property type="match status" value="1"/>
</dbReference>
<dbReference type="PANTHER" id="PTHR12302">
    <property type="entry name" value="EBNA2 BINDING PROTEIN P100"/>
    <property type="match status" value="1"/>
</dbReference>
<dbReference type="SUPFAM" id="SSF50199">
    <property type="entry name" value="Staphylococcal nuclease"/>
    <property type="match status" value="1"/>
</dbReference>
<dbReference type="Pfam" id="PF00565">
    <property type="entry name" value="SNase"/>
    <property type="match status" value="1"/>
</dbReference>
<dbReference type="PANTHER" id="PTHR12302:SF26">
    <property type="entry name" value="BLR1266 PROTEIN"/>
    <property type="match status" value="1"/>
</dbReference>
<evidence type="ECO:0000313" key="3">
    <source>
        <dbReference type="Proteomes" id="UP000464751"/>
    </source>
</evidence>
<organism evidence="2 3">
    <name type="scientific">Ancylobacter pratisalsi</name>
    <dbReference type="NCBI Taxonomy" id="1745854"/>
    <lineage>
        <taxon>Bacteria</taxon>
        <taxon>Pseudomonadati</taxon>
        <taxon>Pseudomonadota</taxon>
        <taxon>Alphaproteobacteria</taxon>
        <taxon>Hyphomicrobiales</taxon>
        <taxon>Xanthobacteraceae</taxon>
        <taxon>Ancylobacter</taxon>
    </lineage>
</organism>
<dbReference type="InterPro" id="IPR035437">
    <property type="entry name" value="SNase_OB-fold_sf"/>
</dbReference>
<dbReference type="SMART" id="SM00318">
    <property type="entry name" value="SNc"/>
    <property type="match status" value="1"/>
</dbReference>
<evidence type="ECO:0000313" key="2">
    <source>
        <dbReference type="EMBL" id="QIB36454.1"/>
    </source>
</evidence>
<dbReference type="KEGG" id="apra:G3A50_21735"/>
<accession>A0A6P1YY32</accession>
<dbReference type="Proteomes" id="UP000464751">
    <property type="component" value="Plasmid pLGM"/>
</dbReference>
<proteinExistence type="predicted"/>
<geneLocation type="plasmid" evidence="3">
    <name>plgm</name>
</geneLocation>
<protein>
    <submittedName>
        <fullName evidence="2">Thermonuclease family protein</fullName>
    </submittedName>
</protein>
<evidence type="ECO:0000259" key="1">
    <source>
        <dbReference type="PROSITE" id="PS50830"/>
    </source>
</evidence>
<keyword evidence="3" id="KW-1185">Reference proteome</keyword>
<dbReference type="InterPro" id="IPR016071">
    <property type="entry name" value="Staphylococal_nuclease_OB-fold"/>
</dbReference>
<dbReference type="Gene3D" id="2.40.50.90">
    <property type="match status" value="1"/>
</dbReference>
<dbReference type="EMBL" id="CP048631">
    <property type="protein sequence ID" value="QIB36454.1"/>
    <property type="molecule type" value="Genomic_DNA"/>
</dbReference>
<dbReference type="AlphaFoldDB" id="A0A6P1YY32"/>